<proteinExistence type="predicted"/>
<dbReference type="PANTHER" id="PTHR48063">
    <property type="entry name" value="LRR RECEPTOR-LIKE KINASE"/>
    <property type="match status" value="1"/>
</dbReference>
<keyword evidence="8" id="KW-0675">Receptor</keyword>
<evidence type="ECO:0000256" key="2">
    <source>
        <dbReference type="ARBA" id="ARBA00022614"/>
    </source>
</evidence>
<keyword evidence="4" id="KW-0732">Signal</keyword>
<evidence type="ECO:0000256" key="6">
    <source>
        <dbReference type="ARBA" id="ARBA00022989"/>
    </source>
</evidence>
<accession>A0ABU6XQF6</accession>
<comment type="subcellular location">
    <subcellularLocation>
        <location evidence="1">Membrane</location>
        <topology evidence="1">Single-pass type I membrane protein</topology>
    </subcellularLocation>
</comment>
<evidence type="ECO:0000256" key="4">
    <source>
        <dbReference type="ARBA" id="ARBA00022729"/>
    </source>
</evidence>
<protein>
    <recommendedName>
        <fullName evidence="10">Leucine-rich repeat-containing N-terminal plant-type domain-containing protein</fullName>
    </recommendedName>
</protein>
<evidence type="ECO:0000313" key="11">
    <source>
        <dbReference type="EMBL" id="MED6200432.1"/>
    </source>
</evidence>
<dbReference type="InterPro" id="IPR032675">
    <property type="entry name" value="LRR_dom_sf"/>
</dbReference>
<keyword evidence="3" id="KW-0812">Transmembrane</keyword>
<dbReference type="InterPro" id="IPR001611">
    <property type="entry name" value="Leu-rich_rpt"/>
</dbReference>
<reference evidence="11 12" key="1">
    <citation type="journal article" date="2023" name="Plants (Basel)">
        <title>Bridging the Gap: Combining Genomics and Transcriptomics Approaches to Understand Stylosanthes scabra, an Orphan Legume from the Brazilian Caatinga.</title>
        <authorList>
            <person name="Ferreira-Neto J.R.C."/>
            <person name="da Silva M.D."/>
            <person name="Binneck E."/>
            <person name="de Melo N.F."/>
            <person name="da Silva R.H."/>
            <person name="de Melo A.L.T.M."/>
            <person name="Pandolfi V."/>
            <person name="Bustamante F.O."/>
            <person name="Brasileiro-Vidal A.C."/>
            <person name="Benko-Iseppon A.M."/>
        </authorList>
    </citation>
    <scope>NUCLEOTIDE SEQUENCE [LARGE SCALE GENOMIC DNA]</scope>
    <source>
        <tissue evidence="11">Leaves</tissue>
    </source>
</reference>
<evidence type="ECO:0000256" key="1">
    <source>
        <dbReference type="ARBA" id="ARBA00004479"/>
    </source>
</evidence>
<comment type="caution">
    <text evidence="11">The sequence shown here is derived from an EMBL/GenBank/DDBJ whole genome shotgun (WGS) entry which is preliminary data.</text>
</comment>
<evidence type="ECO:0000256" key="7">
    <source>
        <dbReference type="ARBA" id="ARBA00023136"/>
    </source>
</evidence>
<dbReference type="Pfam" id="PF08263">
    <property type="entry name" value="LRRNT_2"/>
    <property type="match status" value="1"/>
</dbReference>
<evidence type="ECO:0000256" key="3">
    <source>
        <dbReference type="ARBA" id="ARBA00022692"/>
    </source>
</evidence>
<organism evidence="11 12">
    <name type="scientific">Stylosanthes scabra</name>
    <dbReference type="NCBI Taxonomy" id="79078"/>
    <lineage>
        <taxon>Eukaryota</taxon>
        <taxon>Viridiplantae</taxon>
        <taxon>Streptophyta</taxon>
        <taxon>Embryophyta</taxon>
        <taxon>Tracheophyta</taxon>
        <taxon>Spermatophyta</taxon>
        <taxon>Magnoliopsida</taxon>
        <taxon>eudicotyledons</taxon>
        <taxon>Gunneridae</taxon>
        <taxon>Pentapetalae</taxon>
        <taxon>rosids</taxon>
        <taxon>fabids</taxon>
        <taxon>Fabales</taxon>
        <taxon>Fabaceae</taxon>
        <taxon>Papilionoideae</taxon>
        <taxon>50 kb inversion clade</taxon>
        <taxon>dalbergioids sensu lato</taxon>
        <taxon>Dalbergieae</taxon>
        <taxon>Pterocarpus clade</taxon>
        <taxon>Stylosanthes</taxon>
    </lineage>
</organism>
<dbReference type="InterPro" id="IPR046956">
    <property type="entry name" value="RLP23-like"/>
</dbReference>
<dbReference type="Proteomes" id="UP001341840">
    <property type="component" value="Unassembled WGS sequence"/>
</dbReference>
<gene>
    <name evidence="11" type="ORF">PIB30_085063</name>
</gene>
<keyword evidence="2" id="KW-0433">Leucine-rich repeat</keyword>
<evidence type="ECO:0000259" key="10">
    <source>
        <dbReference type="Pfam" id="PF08263"/>
    </source>
</evidence>
<keyword evidence="5" id="KW-0677">Repeat</keyword>
<name>A0ABU6XQF6_9FABA</name>
<keyword evidence="7" id="KW-0472">Membrane</keyword>
<evidence type="ECO:0000256" key="9">
    <source>
        <dbReference type="ARBA" id="ARBA00023180"/>
    </source>
</evidence>
<feature type="domain" description="Leucine-rich repeat-containing N-terminal plant-type" evidence="10">
    <location>
        <begin position="18"/>
        <end position="60"/>
    </location>
</feature>
<dbReference type="InterPro" id="IPR013210">
    <property type="entry name" value="LRR_N_plant-typ"/>
</dbReference>
<dbReference type="SUPFAM" id="SSF52058">
    <property type="entry name" value="L domain-like"/>
    <property type="match status" value="1"/>
</dbReference>
<sequence length="274" mass="30140">VGLLAWTSAAVASGKCIESERQALLSLKRGFNFTHDDWLSSWGDGEQQKECCNWEGIKCSNKTGHVVMLDLHDSPCVTDTISPSLGELSHLNYLDLSGNRFTLTPSIPPFIGSLTFLTHLNLSYCYFGGKIPPQMGNLLFLDYLDLGANDFDHPQQTLSQLSNLSHLVFLDLSFNNLAEGFPLELTNMSSLRYLGLGGSGLKETMLPQLGNLLSLEHLDLSGNAFTGTIPSQFKNLSCLQYLDLTPLDKTKSSLSSDLEWLSQLSTLRYLSLPG</sequence>
<keyword evidence="9" id="KW-0325">Glycoprotein</keyword>
<evidence type="ECO:0000256" key="5">
    <source>
        <dbReference type="ARBA" id="ARBA00022737"/>
    </source>
</evidence>
<evidence type="ECO:0000313" key="12">
    <source>
        <dbReference type="Proteomes" id="UP001341840"/>
    </source>
</evidence>
<dbReference type="Pfam" id="PF00560">
    <property type="entry name" value="LRR_1"/>
    <property type="match status" value="4"/>
</dbReference>
<evidence type="ECO:0000256" key="8">
    <source>
        <dbReference type="ARBA" id="ARBA00023170"/>
    </source>
</evidence>
<feature type="non-terminal residue" evidence="11">
    <location>
        <position position="1"/>
    </location>
</feature>
<keyword evidence="12" id="KW-1185">Reference proteome</keyword>
<dbReference type="EMBL" id="JASCZI010212851">
    <property type="protein sequence ID" value="MED6200432.1"/>
    <property type="molecule type" value="Genomic_DNA"/>
</dbReference>
<keyword evidence="6" id="KW-1133">Transmembrane helix</keyword>
<dbReference type="Gene3D" id="3.80.10.10">
    <property type="entry name" value="Ribonuclease Inhibitor"/>
    <property type="match status" value="2"/>
</dbReference>